<reference evidence="2 3" key="1">
    <citation type="submission" date="2018-06" db="EMBL/GenBank/DDBJ databases">
        <authorList>
            <consortium name="IHU Genomes"/>
        </authorList>
    </citation>
    <scope>NUCLEOTIDE SEQUENCE [LARGE SCALE GENOMIC DNA]</scope>
    <source>
        <strain evidence="2 3">NEC25</strain>
    </source>
</reference>
<gene>
    <name evidence="1" type="ORF">CNEO_43044</name>
    <name evidence="2" type="ORF">CNEONATNEC25_02291</name>
</gene>
<sequence>MNTIDSYTKLRIANSRIKNSLSFIMVLNKGIKNNISYNLVKDYKITIFNFILVV</sequence>
<dbReference type="Proteomes" id="UP000789738">
    <property type="component" value="Unassembled WGS sequence"/>
</dbReference>
<dbReference type="EMBL" id="CAKJVE010000004">
    <property type="protein sequence ID" value="CAG9707473.1"/>
    <property type="molecule type" value="Genomic_DNA"/>
</dbReference>
<dbReference type="AlphaFoldDB" id="A0A650MP44"/>
<reference evidence="1" key="2">
    <citation type="submission" date="2021-10" db="EMBL/GenBank/DDBJ databases">
        <authorList>
            <person name="Mesa V."/>
        </authorList>
    </citation>
    <scope>NUCLEOTIDE SEQUENCE</scope>
    <source>
        <strain evidence="1">CC3_PB</strain>
    </source>
</reference>
<evidence type="ECO:0000313" key="2">
    <source>
        <dbReference type="EMBL" id="VCT84691.1"/>
    </source>
</evidence>
<dbReference type="EMBL" id="UWJD01000002">
    <property type="protein sequence ID" value="VCT84691.1"/>
    <property type="molecule type" value="Genomic_DNA"/>
</dbReference>
<accession>A0A650MP44</accession>
<protein>
    <submittedName>
        <fullName evidence="2">Uncharacterized protein</fullName>
    </submittedName>
</protein>
<name>A0A650MP44_9CLOT</name>
<evidence type="ECO:0000313" key="1">
    <source>
        <dbReference type="EMBL" id="CAG9707473.1"/>
    </source>
</evidence>
<organism evidence="2 3">
    <name type="scientific">Clostridium neonatale</name>
    <dbReference type="NCBI Taxonomy" id="137838"/>
    <lineage>
        <taxon>Bacteria</taxon>
        <taxon>Bacillati</taxon>
        <taxon>Bacillota</taxon>
        <taxon>Clostridia</taxon>
        <taxon>Eubacteriales</taxon>
        <taxon>Clostridiaceae</taxon>
        <taxon>Clostridium</taxon>
    </lineage>
</organism>
<dbReference type="GeneID" id="68877667"/>
<proteinExistence type="predicted"/>
<dbReference type="Proteomes" id="UP000431451">
    <property type="component" value="Unassembled WGS sequence"/>
</dbReference>
<dbReference type="RefSeq" id="WP_159116417.1">
    <property type="nucleotide sequence ID" value="NZ_CAKJVD010000061.1"/>
</dbReference>
<evidence type="ECO:0000313" key="3">
    <source>
        <dbReference type="Proteomes" id="UP000431451"/>
    </source>
</evidence>